<dbReference type="OrthoDB" id="8045861at2759"/>
<evidence type="ECO:0000313" key="2">
    <source>
        <dbReference type="Proteomes" id="UP000801492"/>
    </source>
</evidence>
<comment type="caution">
    <text evidence="1">The sequence shown here is derived from an EMBL/GenBank/DDBJ whole genome shotgun (WGS) entry which is preliminary data.</text>
</comment>
<organism evidence="1 2">
    <name type="scientific">Ignelater luminosus</name>
    <name type="common">Cucubano</name>
    <name type="synonym">Pyrophorus luminosus</name>
    <dbReference type="NCBI Taxonomy" id="2038154"/>
    <lineage>
        <taxon>Eukaryota</taxon>
        <taxon>Metazoa</taxon>
        <taxon>Ecdysozoa</taxon>
        <taxon>Arthropoda</taxon>
        <taxon>Hexapoda</taxon>
        <taxon>Insecta</taxon>
        <taxon>Pterygota</taxon>
        <taxon>Neoptera</taxon>
        <taxon>Endopterygota</taxon>
        <taxon>Coleoptera</taxon>
        <taxon>Polyphaga</taxon>
        <taxon>Elateriformia</taxon>
        <taxon>Elateroidea</taxon>
        <taxon>Elateridae</taxon>
        <taxon>Agrypninae</taxon>
        <taxon>Pyrophorini</taxon>
        <taxon>Ignelater</taxon>
    </lineage>
</organism>
<keyword evidence="2" id="KW-1185">Reference proteome</keyword>
<accession>A0A8K0CTE3</accession>
<sequence>MSSRQVEIRKKIVYAYNQNNNMSQSKLAKSLGTANQQPLCPVSVDPNCDSTKEQLCKTRTHKLFANFLTKTDCIVIGDETCVKADFKQLPGQQFYVAYKRGDASDKFKTITVDKFAKKFLVW</sequence>
<dbReference type="EMBL" id="VTPC01043769">
    <property type="protein sequence ID" value="KAF2890921.1"/>
    <property type="molecule type" value="Genomic_DNA"/>
</dbReference>
<name>A0A8K0CTE3_IGNLU</name>
<evidence type="ECO:0000313" key="1">
    <source>
        <dbReference type="EMBL" id="KAF2890921.1"/>
    </source>
</evidence>
<dbReference type="Proteomes" id="UP000801492">
    <property type="component" value="Unassembled WGS sequence"/>
</dbReference>
<gene>
    <name evidence="1" type="ORF">ILUMI_15252</name>
</gene>
<dbReference type="AlphaFoldDB" id="A0A8K0CTE3"/>
<protein>
    <submittedName>
        <fullName evidence="1">Uncharacterized protein</fullName>
    </submittedName>
</protein>
<reference evidence="1" key="1">
    <citation type="submission" date="2019-08" db="EMBL/GenBank/DDBJ databases">
        <title>The genome of the North American firefly Photinus pyralis.</title>
        <authorList>
            <consortium name="Photinus pyralis genome working group"/>
            <person name="Fallon T.R."/>
            <person name="Sander Lower S.E."/>
            <person name="Weng J.-K."/>
        </authorList>
    </citation>
    <scope>NUCLEOTIDE SEQUENCE</scope>
    <source>
        <strain evidence="1">TRF0915ILg1</strain>
        <tissue evidence="1">Whole body</tissue>
    </source>
</reference>
<proteinExistence type="predicted"/>